<name>L0H3Q7_9GAMM</name>
<dbReference type="InterPro" id="IPR051910">
    <property type="entry name" value="ComF/GntX_DNA_util-trans"/>
</dbReference>
<dbReference type="Pfam" id="PF18912">
    <property type="entry name" value="DZR_2"/>
    <property type="match status" value="1"/>
</dbReference>
<dbReference type="eggNOG" id="COG1040">
    <property type="taxonomic scope" value="Bacteria"/>
</dbReference>
<reference evidence="3 4" key="1">
    <citation type="submission" date="2011-09" db="EMBL/GenBank/DDBJ databases">
        <title>Complete sequence of chromosome of Thioflavicoccus mobilis 8321.</title>
        <authorList>
            <consortium name="US DOE Joint Genome Institute"/>
            <person name="Lucas S."/>
            <person name="Han J."/>
            <person name="Lapidus A."/>
            <person name="Cheng J.-F."/>
            <person name="Goodwin L."/>
            <person name="Pitluck S."/>
            <person name="Peters L."/>
            <person name="Ovchinnikova G."/>
            <person name="Lu M."/>
            <person name="Detter J.C."/>
            <person name="Han C."/>
            <person name="Tapia R."/>
            <person name="Land M."/>
            <person name="Hauser L."/>
            <person name="Kyrpides N."/>
            <person name="Ivanova N."/>
            <person name="Pagani I."/>
            <person name="Vogl K."/>
            <person name="Liu Z."/>
            <person name="Imhoff J."/>
            <person name="Thiel V."/>
            <person name="Frigaard N.-U."/>
            <person name="Bryant D."/>
            <person name="Woyke T."/>
        </authorList>
    </citation>
    <scope>NUCLEOTIDE SEQUENCE [LARGE SCALE GENOMIC DNA]</scope>
    <source>
        <strain evidence="3 4">8321</strain>
    </source>
</reference>
<dbReference type="AlphaFoldDB" id="L0H3Q7"/>
<evidence type="ECO:0000313" key="3">
    <source>
        <dbReference type="EMBL" id="AGA92310.1"/>
    </source>
</evidence>
<dbReference type="HOGENOM" id="CLU_054549_0_0_6"/>
<dbReference type="Proteomes" id="UP000010816">
    <property type="component" value="Chromosome"/>
</dbReference>
<dbReference type="SUPFAM" id="SSF53271">
    <property type="entry name" value="PRTase-like"/>
    <property type="match status" value="1"/>
</dbReference>
<dbReference type="PANTHER" id="PTHR47505:SF1">
    <property type="entry name" value="DNA UTILIZATION PROTEIN YHGH"/>
    <property type="match status" value="1"/>
</dbReference>
<feature type="domain" description="Double zinc ribbon" evidence="2">
    <location>
        <begin position="35"/>
        <end position="93"/>
    </location>
</feature>
<protein>
    <submittedName>
        <fullName evidence="3">Putative amidophosphoribosyltransferase</fullName>
    </submittedName>
</protein>
<gene>
    <name evidence="3" type="ORF">Thimo_3654</name>
</gene>
<dbReference type="InterPro" id="IPR000836">
    <property type="entry name" value="PRTase_dom"/>
</dbReference>
<dbReference type="Gene3D" id="3.40.50.2020">
    <property type="match status" value="1"/>
</dbReference>
<keyword evidence="3" id="KW-0808">Transferase</keyword>
<dbReference type="GO" id="GO:0016757">
    <property type="term" value="F:glycosyltransferase activity"/>
    <property type="evidence" value="ECO:0007669"/>
    <property type="project" value="UniProtKB-KW"/>
</dbReference>
<dbReference type="PATRIC" id="fig|765912.4.peg.3577"/>
<dbReference type="KEGG" id="tmb:Thimo_3654"/>
<dbReference type="EMBL" id="CP003051">
    <property type="protein sequence ID" value="AGA92310.1"/>
    <property type="molecule type" value="Genomic_DNA"/>
</dbReference>
<proteinExistence type="inferred from homology"/>
<keyword evidence="4" id="KW-1185">Reference proteome</keyword>
<evidence type="ECO:0000256" key="1">
    <source>
        <dbReference type="ARBA" id="ARBA00008007"/>
    </source>
</evidence>
<keyword evidence="3" id="KW-0328">Glycosyltransferase</keyword>
<organism evidence="3 4">
    <name type="scientific">Thioflavicoccus mobilis 8321</name>
    <dbReference type="NCBI Taxonomy" id="765912"/>
    <lineage>
        <taxon>Bacteria</taxon>
        <taxon>Pseudomonadati</taxon>
        <taxon>Pseudomonadota</taxon>
        <taxon>Gammaproteobacteria</taxon>
        <taxon>Chromatiales</taxon>
        <taxon>Chromatiaceae</taxon>
        <taxon>Thioflavicoccus</taxon>
    </lineage>
</organism>
<evidence type="ECO:0000313" key="4">
    <source>
        <dbReference type="Proteomes" id="UP000010816"/>
    </source>
</evidence>
<dbReference type="RefSeq" id="WP_015282435.1">
    <property type="nucleotide sequence ID" value="NC_019940.1"/>
</dbReference>
<dbReference type="InterPro" id="IPR029057">
    <property type="entry name" value="PRTase-like"/>
</dbReference>
<dbReference type="PANTHER" id="PTHR47505">
    <property type="entry name" value="DNA UTILIZATION PROTEIN YHGH"/>
    <property type="match status" value="1"/>
</dbReference>
<accession>L0H3Q7</accession>
<comment type="similarity">
    <text evidence="1">Belongs to the ComF/GntX family.</text>
</comment>
<evidence type="ECO:0000259" key="2">
    <source>
        <dbReference type="Pfam" id="PF18912"/>
    </source>
</evidence>
<dbReference type="CDD" id="cd06223">
    <property type="entry name" value="PRTases_typeI"/>
    <property type="match status" value="1"/>
</dbReference>
<sequence>MPPSIELADTPGHEPSPVCCNVAMGVADPRWLGRALDWLLPPTCALCGATGLPGLDLCAGCLAELPHNRVACSRCAQPLSPGQVDGATCGSCQRHPPPFAAAHAAFRYEGPLHTLVAGAKFRGRTNLVRLLGTCLLRALVEQGAARPELIVPVPLHTARLRERGYNQALEIARVPGRALGLPIDVRSCARVRATAPQMGLERAARRRNVRGAFRVTSALAVRHVALVDDVVTTGQTAAELAKTLRRAGVARVDLWAVARTP</sequence>
<dbReference type="STRING" id="765912.Thimo_3654"/>
<dbReference type="InterPro" id="IPR044005">
    <property type="entry name" value="DZR_2"/>
</dbReference>